<dbReference type="CDD" id="cd18787">
    <property type="entry name" value="SF2_C_DEAD"/>
    <property type="match status" value="1"/>
</dbReference>
<comment type="similarity">
    <text evidence="6">Belongs to the DEAD box helicase family.</text>
</comment>
<evidence type="ECO:0000256" key="3">
    <source>
        <dbReference type="ARBA" id="ARBA00022806"/>
    </source>
</evidence>
<evidence type="ECO:0000313" key="12">
    <source>
        <dbReference type="Proteomes" id="UP001491310"/>
    </source>
</evidence>
<dbReference type="InterPro" id="IPR027417">
    <property type="entry name" value="P-loop_NTPase"/>
</dbReference>
<dbReference type="Proteomes" id="UP001491310">
    <property type="component" value="Unassembled WGS sequence"/>
</dbReference>
<dbReference type="InterPro" id="IPR000629">
    <property type="entry name" value="RNA-helicase_DEAD-box_CS"/>
</dbReference>
<dbReference type="PANTHER" id="PTHR47959:SF24">
    <property type="entry name" value="ATP-DEPENDENT RNA HELICASE"/>
    <property type="match status" value="1"/>
</dbReference>
<feature type="domain" description="Helicase ATP-binding" evidence="8">
    <location>
        <begin position="113"/>
        <end position="286"/>
    </location>
</feature>
<feature type="domain" description="Helicase C-terminal" evidence="9">
    <location>
        <begin position="313"/>
        <end position="460"/>
    </location>
</feature>
<dbReference type="InterPro" id="IPR014001">
    <property type="entry name" value="Helicase_ATP-bd"/>
</dbReference>
<dbReference type="SMART" id="SM00487">
    <property type="entry name" value="DEXDc"/>
    <property type="match status" value="1"/>
</dbReference>
<feature type="region of interest" description="Disordered" evidence="7">
    <location>
        <begin position="1"/>
        <end position="79"/>
    </location>
</feature>
<evidence type="ECO:0000259" key="9">
    <source>
        <dbReference type="PROSITE" id="PS51194"/>
    </source>
</evidence>
<feature type="compositionally biased region" description="Basic residues" evidence="7">
    <location>
        <begin position="489"/>
        <end position="502"/>
    </location>
</feature>
<dbReference type="PROSITE" id="PS00039">
    <property type="entry name" value="DEAD_ATP_HELICASE"/>
    <property type="match status" value="1"/>
</dbReference>
<dbReference type="PROSITE" id="PS51194">
    <property type="entry name" value="HELICASE_CTER"/>
    <property type="match status" value="1"/>
</dbReference>
<keyword evidence="3 6" id="KW-0347">Helicase</keyword>
<comment type="caution">
    <text evidence="11">The sequence shown here is derived from an EMBL/GenBank/DDBJ whole genome shotgun (WGS) entry which is preliminary data.</text>
</comment>
<keyword evidence="1 6" id="KW-0547">Nucleotide-binding</keyword>
<sequence length="511" mass="55925">MSQDGSEETAGITLFSKQTKKRRRKENGTGDAARQPLPSTNADSQDVEKQELPVTSNAEVAATDDAAERQAPASTSGQENAVTFRSLGISEWLDRVCKSLGMVRPTEVQRGCIPAILEGRDVLGTAHTGSGKTAAFALPILQRLAQEPYGVFALVLTPTRELAMQLADQFRALGSGMSLTDAVVIGGLDMQTQAKALAQRPHIVVATPGRLRDLLSTDTSLAEGFNRAAFLVLDEADRLLEPTFEAELRVIASHLPAQRQTLFFSATLTRSLATLQASGLRDAFLFQAYEGLETALNLREDYIFIPAKVRELYLVHMLESLEERSIRSAIVFCATCRGCHMLSLLLAELRVPSVALHSHLTQGRRLAALHRFKSGGVPILLATDVASRGLDIPTVDLVVNYELPSLPRDYVHRVGRTARAGRGGWALSLVTQYDVDLVQHIERLIGHQLEEFTLEEAQVLKGITRVYSAKREVAVKALEDESRDDKHRQLIKRKSGHQKAKRSQAAAASSP</sequence>
<proteinExistence type="inferred from homology"/>
<dbReference type="InterPro" id="IPR050079">
    <property type="entry name" value="DEAD_box_RNA_helicase"/>
</dbReference>
<dbReference type="InterPro" id="IPR014014">
    <property type="entry name" value="RNA_helicase_DEAD_Q_motif"/>
</dbReference>
<evidence type="ECO:0000256" key="5">
    <source>
        <dbReference type="PROSITE-ProRule" id="PRU00552"/>
    </source>
</evidence>
<evidence type="ECO:0000256" key="6">
    <source>
        <dbReference type="RuleBase" id="RU000492"/>
    </source>
</evidence>
<evidence type="ECO:0000313" key="11">
    <source>
        <dbReference type="EMBL" id="KAK9902704.1"/>
    </source>
</evidence>
<keyword evidence="12" id="KW-1185">Reference proteome</keyword>
<dbReference type="InterPro" id="IPR011545">
    <property type="entry name" value="DEAD/DEAH_box_helicase_dom"/>
</dbReference>
<dbReference type="PANTHER" id="PTHR47959">
    <property type="entry name" value="ATP-DEPENDENT RNA HELICASE RHLE-RELATED"/>
    <property type="match status" value="1"/>
</dbReference>
<evidence type="ECO:0000256" key="2">
    <source>
        <dbReference type="ARBA" id="ARBA00022801"/>
    </source>
</evidence>
<accession>A0ABR2YCU5</accession>
<feature type="compositionally biased region" description="Basic and acidic residues" evidence="7">
    <location>
        <begin position="478"/>
        <end position="488"/>
    </location>
</feature>
<reference evidence="11 12" key="1">
    <citation type="journal article" date="2024" name="Nat. Commun.">
        <title>Phylogenomics reveals the evolutionary origins of lichenization in chlorophyte algae.</title>
        <authorList>
            <person name="Puginier C."/>
            <person name="Libourel C."/>
            <person name="Otte J."/>
            <person name="Skaloud P."/>
            <person name="Haon M."/>
            <person name="Grisel S."/>
            <person name="Petersen M."/>
            <person name="Berrin J.G."/>
            <person name="Delaux P.M."/>
            <person name="Dal Grande F."/>
            <person name="Keller J."/>
        </authorList>
    </citation>
    <scope>NUCLEOTIDE SEQUENCE [LARGE SCALE GENOMIC DNA]</scope>
    <source>
        <strain evidence="11 12">SAG 216-7</strain>
    </source>
</reference>
<evidence type="ECO:0000256" key="4">
    <source>
        <dbReference type="ARBA" id="ARBA00022840"/>
    </source>
</evidence>
<feature type="domain" description="DEAD-box RNA helicase Q" evidence="10">
    <location>
        <begin position="82"/>
        <end position="110"/>
    </location>
</feature>
<dbReference type="Pfam" id="PF00271">
    <property type="entry name" value="Helicase_C"/>
    <property type="match status" value="1"/>
</dbReference>
<dbReference type="CDD" id="cd17955">
    <property type="entry name" value="DEADc_DDX49"/>
    <property type="match status" value="1"/>
</dbReference>
<organism evidence="11 12">
    <name type="scientific">Coccomyxa subellipsoidea</name>
    <dbReference type="NCBI Taxonomy" id="248742"/>
    <lineage>
        <taxon>Eukaryota</taxon>
        <taxon>Viridiplantae</taxon>
        <taxon>Chlorophyta</taxon>
        <taxon>core chlorophytes</taxon>
        <taxon>Trebouxiophyceae</taxon>
        <taxon>Trebouxiophyceae incertae sedis</taxon>
        <taxon>Coccomyxaceae</taxon>
        <taxon>Coccomyxa</taxon>
    </lineage>
</organism>
<evidence type="ECO:0008006" key="13">
    <source>
        <dbReference type="Google" id="ProtNLM"/>
    </source>
</evidence>
<keyword evidence="2 6" id="KW-0378">Hydrolase</keyword>
<dbReference type="InterPro" id="IPR001650">
    <property type="entry name" value="Helicase_C-like"/>
</dbReference>
<evidence type="ECO:0000259" key="10">
    <source>
        <dbReference type="PROSITE" id="PS51195"/>
    </source>
</evidence>
<gene>
    <name evidence="11" type="ORF">WJX75_003313</name>
</gene>
<dbReference type="PROSITE" id="PS51192">
    <property type="entry name" value="HELICASE_ATP_BIND_1"/>
    <property type="match status" value="1"/>
</dbReference>
<dbReference type="PROSITE" id="PS51195">
    <property type="entry name" value="Q_MOTIF"/>
    <property type="match status" value="1"/>
</dbReference>
<keyword evidence="4 6" id="KW-0067">ATP-binding</keyword>
<dbReference type="Pfam" id="PF00270">
    <property type="entry name" value="DEAD"/>
    <property type="match status" value="1"/>
</dbReference>
<evidence type="ECO:0000259" key="8">
    <source>
        <dbReference type="PROSITE" id="PS51192"/>
    </source>
</evidence>
<dbReference type="SUPFAM" id="SSF52540">
    <property type="entry name" value="P-loop containing nucleoside triphosphate hydrolases"/>
    <property type="match status" value="1"/>
</dbReference>
<name>A0ABR2YCU5_9CHLO</name>
<feature type="short sequence motif" description="Q motif" evidence="5">
    <location>
        <begin position="82"/>
        <end position="110"/>
    </location>
</feature>
<feature type="region of interest" description="Disordered" evidence="7">
    <location>
        <begin position="478"/>
        <end position="511"/>
    </location>
</feature>
<protein>
    <recommendedName>
        <fullName evidence="13">DEAD-domain-containing protein</fullName>
    </recommendedName>
</protein>
<dbReference type="SMART" id="SM00490">
    <property type="entry name" value="HELICc"/>
    <property type="match status" value="1"/>
</dbReference>
<dbReference type="Gene3D" id="3.40.50.300">
    <property type="entry name" value="P-loop containing nucleotide triphosphate hydrolases"/>
    <property type="match status" value="2"/>
</dbReference>
<evidence type="ECO:0000256" key="7">
    <source>
        <dbReference type="SAM" id="MobiDB-lite"/>
    </source>
</evidence>
<dbReference type="EMBL" id="JALJOT010000015">
    <property type="protein sequence ID" value="KAK9902704.1"/>
    <property type="molecule type" value="Genomic_DNA"/>
</dbReference>
<evidence type="ECO:0000256" key="1">
    <source>
        <dbReference type="ARBA" id="ARBA00022741"/>
    </source>
</evidence>